<evidence type="ECO:0000313" key="5">
    <source>
        <dbReference type="Proteomes" id="UP000799424"/>
    </source>
</evidence>
<name>A0A6A6ZEB4_9PLEO</name>
<sequence length="493" mass="56435">MQNLPQEIVDEIAEHLAHDTGHPRPDKIPDSRTTQRSGLASYATISAKWKTVVEKITFKRLSISSNELDQFQAIVHKQRRGILSHVSFKVQLPEYSDAACAHVESREEQHSNNECFTRGIHALFAIMRTWEDDGVQNSLRIELPFENNFSPTDLRYRDQGSRHALRLAVAARKRKHIFEERFNNSIICLLPGKLPILSNVQFLDIIGYMPRSLAPSIATDLAAVLPNLRKVYWEFVDCDNQPASVRKENRARFADALEGIRLCDRSTATIVLIHEFPLDQRRAGHNIVPPGYSHDPFSTALRTFSQNLTSFTLSAHLDSAIFWPVEKDIAAPFWPYLRTLNVTFDMLTPTGEWYFTGTRPADHLDDDPERGIIGGDTNDSDFDYTNYREHADPITFGPFIAAFSKAVQNMPVLDHFSLTSELGNQKGCFYISFYAPGRPSDERDESADDVRYRRLYYLVGEVWRPEVEVRERLQGLGRDRFGDKVIEKFLDGW</sequence>
<keyword evidence="5" id="KW-1185">Reference proteome</keyword>
<organism evidence="4 5">
    <name type="scientific">Ophiobolus disseminans</name>
    <dbReference type="NCBI Taxonomy" id="1469910"/>
    <lineage>
        <taxon>Eukaryota</taxon>
        <taxon>Fungi</taxon>
        <taxon>Dikarya</taxon>
        <taxon>Ascomycota</taxon>
        <taxon>Pezizomycotina</taxon>
        <taxon>Dothideomycetes</taxon>
        <taxon>Pleosporomycetidae</taxon>
        <taxon>Pleosporales</taxon>
        <taxon>Pleosporineae</taxon>
        <taxon>Phaeosphaeriaceae</taxon>
        <taxon>Ophiobolus</taxon>
    </lineage>
</organism>
<reference evidence="4" key="1">
    <citation type="journal article" date="2020" name="Stud. Mycol.">
        <title>101 Dothideomycetes genomes: a test case for predicting lifestyles and emergence of pathogens.</title>
        <authorList>
            <person name="Haridas S."/>
            <person name="Albert R."/>
            <person name="Binder M."/>
            <person name="Bloem J."/>
            <person name="Labutti K."/>
            <person name="Salamov A."/>
            <person name="Andreopoulos B."/>
            <person name="Baker S."/>
            <person name="Barry K."/>
            <person name="Bills G."/>
            <person name="Bluhm B."/>
            <person name="Cannon C."/>
            <person name="Castanera R."/>
            <person name="Culley D."/>
            <person name="Daum C."/>
            <person name="Ezra D."/>
            <person name="Gonzalez J."/>
            <person name="Henrissat B."/>
            <person name="Kuo A."/>
            <person name="Liang C."/>
            <person name="Lipzen A."/>
            <person name="Lutzoni F."/>
            <person name="Magnuson J."/>
            <person name="Mondo S."/>
            <person name="Nolan M."/>
            <person name="Ohm R."/>
            <person name="Pangilinan J."/>
            <person name="Park H.-J."/>
            <person name="Ramirez L."/>
            <person name="Alfaro M."/>
            <person name="Sun H."/>
            <person name="Tritt A."/>
            <person name="Yoshinaga Y."/>
            <person name="Zwiers L.-H."/>
            <person name="Turgeon B."/>
            <person name="Goodwin S."/>
            <person name="Spatafora J."/>
            <person name="Crous P."/>
            <person name="Grigoriev I."/>
        </authorList>
    </citation>
    <scope>NUCLEOTIDE SEQUENCE</scope>
    <source>
        <strain evidence="4">CBS 113818</strain>
    </source>
</reference>
<evidence type="ECO:0000256" key="2">
    <source>
        <dbReference type="PROSITE-ProRule" id="PRU00317"/>
    </source>
</evidence>
<keyword evidence="1" id="KW-0677">Repeat</keyword>
<dbReference type="InterPro" id="IPR001313">
    <property type="entry name" value="Pumilio_RNA-bd_rpt"/>
</dbReference>
<evidence type="ECO:0000256" key="3">
    <source>
        <dbReference type="SAM" id="MobiDB-lite"/>
    </source>
</evidence>
<accession>A0A6A6ZEB4</accession>
<evidence type="ECO:0000313" key="4">
    <source>
        <dbReference type="EMBL" id="KAF2819069.1"/>
    </source>
</evidence>
<feature type="compositionally biased region" description="Basic and acidic residues" evidence="3">
    <location>
        <begin position="16"/>
        <end position="30"/>
    </location>
</feature>
<proteinExistence type="predicted"/>
<feature type="repeat" description="Pumilio" evidence="2">
    <location>
        <begin position="468"/>
        <end position="493"/>
    </location>
</feature>
<dbReference type="AlphaFoldDB" id="A0A6A6ZEB4"/>
<protein>
    <recommendedName>
        <fullName evidence="6">F-box domain-containing protein</fullName>
    </recommendedName>
</protein>
<feature type="region of interest" description="Disordered" evidence="3">
    <location>
        <begin position="16"/>
        <end position="35"/>
    </location>
</feature>
<gene>
    <name evidence="4" type="ORF">CC86DRAFT_150510</name>
</gene>
<evidence type="ECO:0008006" key="6">
    <source>
        <dbReference type="Google" id="ProtNLM"/>
    </source>
</evidence>
<dbReference type="GO" id="GO:0003723">
    <property type="term" value="F:RNA binding"/>
    <property type="evidence" value="ECO:0007669"/>
    <property type="project" value="InterPro"/>
</dbReference>
<evidence type="ECO:0000256" key="1">
    <source>
        <dbReference type="ARBA" id="ARBA00022737"/>
    </source>
</evidence>
<dbReference type="OrthoDB" id="5985073at2759"/>
<dbReference type="PROSITE" id="PS50302">
    <property type="entry name" value="PUM"/>
    <property type="match status" value="1"/>
</dbReference>
<dbReference type="EMBL" id="MU006247">
    <property type="protein sequence ID" value="KAF2819069.1"/>
    <property type="molecule type" value="Genomic_DNA"/>
</dbReference>
<dbReference type="Proteomes" id="UP000799424">
    <property type="component" value="Unassembled WGS sequence"/>
</dbReference>